<organism evidence="2 3">
    <name type="scientific">Paramecium bursaria Chlorella virus FR483</name>
    <name type="common">PBCV-FR483</name>
    <dbReference type="NCBI Taxonomy" id="399781"/>
    <lineage>
        <taxon>Viruses</taxon>
        <taxon>Varidnaviria</taxon>
        <taxon>Bamfordvirae</taxon>
        <taxon>Nucleocytoviricota</taxon>
        <taxon>Megaviricetes</taxon>
        <taxon>Algavirales</taxon>
        <taxon>Phycodnaviridae</taxon>
        <taxon>Chlorovirus</taxon>
        <taxon>Chlorovirus conductrix</taxon>
        <taxon>Paramecium bursaria Chlorella virus A1</taxon>
    </lineage>
</organism>
<dbReference type="Proteomes" id="UP000204095">
    <property type="component" value="Segment"/>
</dbReference>
<feature type="compositionally biased region" description="Polar residues" evidence="1">
    <location>
        <begin position="17"/>
        <end position="32"/>
    </location>
</feature>
<protein>
    <submittedName>
        <fullName evidence="2">Uncharacterized protein N210L</fullName>
    </submittedName>
</protein>
<evidence type="ECO:0000313" key="3">
    <source>
        <dbReference type="Proteomes" id="UP000204095"/>
    </source>
</evidence>
<dbReference type="GeneID" id="5364502"/>
<reference evidence="2 3" key="1">
    <citation type="journal article" date="2007" name="Virology">
        <title>Sequence and annotation of the 314-kb MT325 and the 321-kb FR483 viruses that infect Chlorella Pbi.</title>
        <authorList>
            <person name="Fitzgerald L.A."/>
            <person name="Graves M.V."/>
            <person name="Li X."/>
            <person name="Feldblyum T."/>
            <person name="Hartigan J."/>
            <person name="Van Etten J.L."/>
        </authorList>
    </citation>
    <scope>NUCLEOTIDE SEQUENCE [LARGE SCALE GENOMIC DNA]</scope>
    <source>
        <strain evidence="2 3">FR483</strain>
    </source>
</reference>
<gene>
    <name evidence="2" type="primary">N210L</name>
    <name evidence="2" type="ORF">FR483_N210L</name>
</gene>
<dbReference type="KEGG" id="vg:5364502"/>
<dbReference type="RefSeq" id="YP_001425842.1">
    <property type="nucleotide sequence ID" value="NC_008603.1"/>
</dbReference>
<feature type="region of interest" description="Disordered" evidence="1">
    <location>
        <begin position="101"/>
        <end position="121"/>
    </location>
</feature>
<proteinExistence type="predicted"/>
<feature type="compositionally biased region" description="Basic residues" evidence="1">
    <location>
        <begin position="1"/>
        <end position="16"/>
    </location>
</feature>
<evidence type="ECO:0000256" key="1">
    <source>
        <dbReference type="SAM" id="MobiDB-lite"/>
    </source>
</evidence>
<feature type="region of interest" description="Disordered" evidence="1">
    <location>
        <begin position="1"/>
        <end position="49"/>
    </location>
</feature>
<evidence type="ECO:0000313" key="2">
    <source>
        <dbReference type="EMBL" id="ABT15495.1"/>
    </source>
</evidence>
<name>A7J6R4_PBCVF</name>
<accession>A7J6R4</accession>
<sequence>MRHLTPVSPRKHKRTTLQHTNHLLTPPQLTIATNNQNPKTQKTQKKTTMPSYISHAEEYLFEEFVEESPSDNEELQKELNEKYITYDDEMEAFEDYQTSMAYGNSEDEDFFDEDDYYTDDE</sequence>
<feature type="compositionally biased region" description="Acidic residues" evidence="1">
    <location>
        <begin position="105"/>
        <end position="121"/>
    </location>
</feature>
<organismHost>
    <name type="scientific">Paramecium bursaria</name>
    <dbReference type="NCBI Taxonomy" id="74790"/>
</organismHost>
<dbReference type="EMBL" id="DQ890022">
    <property type="protein sequence ID" value="ABT15495.1"/>
    <property type="molecule type" value="Genomic_DNA"/>
</dbReference>